<dbReference type="RefSeq" id="WP_132615716.1">
    <property type="nucleotide sequence ID" value="NZ_SMKQ01000079.1"/>
</dbReference>
<dbReference type="Proteomes" id="UP000295302">
    <property type="component" value="Unassembled WGS sequence"/>
</dbReference>
<comment type="caution">
    <text evidence="1">The sequence shown here is derived from an EMBL/GenBank/DDBJ whole genome shotgun (WGS) entry which is preliminary data.</text>
</comment>
<keyword evidence="2" id="KW-1185">Reference proteome</keyword>
<dbReference type="AlphaFoldDB" id="A0A4R4YKF4"/>
<evidence type="ECO:0000313" key="1">
    <source>
        <dbReference type="EMBL" id="TDD45411.1"/>
    </source>
</evidence>
<sequence>MIALAVGALLLAVMGGQYLWLRPAARAHIRRALYLPLRRRARTARRSLAALVRAALLRPYRGHHTPRRTQP</sequence>
<reference evidence="1 2" key="1">
    <citation type="submission" date="2019-03" db="EMBL/GenBank/DDBJ databases">
        <title>Draft genome sequences of novel Actinobacteria.</title>
        <authorList>
            <person name="Sahin N."/>
            <person name="Ay H."/>
            <person name="Saygin H."/>
        </authorList>
    </citation>
    <scope>NUCLEOTIDE SEQUENCE [LARGE SCALE GENOMIC DNA]</scope>
    <source>
        <strain evidence="1 2">CH32</strain>
    </source>
</reference>
<organism evidence="1 2">
    <name type="scientific">Nonomuraea terrae</name>
    <dbReference type="NCBI Taxonomy" id="2530383"/>
    <lineage>
        <taxon>Bacteria</taxon>
        <taxon>Bacillati</taxon>
        <taxon>Actinomycetota</taxon>
        <taxon>Actinomycetes</taxon>
        <taxon>Streptosporangiales</taxon>
        <taxon>Streptosporangiaceae</taxon>
        <taxon>Nonomuraea</taxon>
    </lineage>
</organism>
<dbReference type="EMBL" id="SMKQ01000079">
    <property type="protein sequence ID" value="TDD45411.1"/>
    <property type="molecule type" value="Genomic_DNA"/>
</dbReference>
<accession>A0A4R4YKF4</accession>
<evidence type="ECO:0000313" key="2">
    <source>
        <dbReference type="Proteomes" id="UP000295302"/>
    </source>
</evidence>
<gene>
    <name evidence="1" type="ORF">E1286_24140</name>
</gene>
<name>A0A4R4YKF4_9ACTN</name>
<proteinExistence type="predicted"/>
<protein>
    <submittedName>
        <fullName evidence="1">Uncharacterized protein</fullName>
    </submittedName>
</protein>